<dbReference type="Pfam" id="PF16906">
    <property type="entry name" value="Ribosomal_L26"/>
    <property type="match status" value="1"/>
</dbReference>
<feature type="region of interest" description="Disordered" evidence="4">
    <location>
        <begin position="78"/>
        <end position="102"/>
    </location>
</feature>
<accession>A0A811YWC7</accession>
<keyword evidence="3" id="KW-0687">Ribonucleoprotein</keyword>
<name>A0A811YWC7_NYCPR</name>
<dbReference type="PANTHER" id="PTHR11143">
    <property type="entry name" value="60S RIBOSOMAL PROTEIN L26 FAMILY MEMBER"/>
    <property type="match status" value="1"/>
</dbReference>
<keyword evidence="6" id="KW-1185">Reference proteome</keyword>
<evidence type="ECO:0000313" key="5">
    <source>
        <dbReference type="EMBL" id="CAD7681837.1"/>
    </source>
</evidence>
<evidence type="ECO:0000256" key="4">
    <source>
        <dbReference type="SAM" id="MobiDB-lite"/>
    </source>
</evidence>
<comment type="caution">
    <text evidence="5">The sequence shown here is derived from an EMBL/GenBank/DDBJ whole genome shotgun (WGS) entry which is preliminary data.</text>
</comment>
<dbReference type="Proteomes" id="UP000645828">
    <property type="component" value="Unassembled WGS sequence"/>
</dbReference>
<dbReference type="InterPro" id="IPR005756">
    <property type="entry name" value="Ribosomal_uL24_euk/arc"/>
</dbReference>
<evidence type="ECO:0000256" key="1">
    <source>
        <dbReference type="ARBA" id="ARBA00010618"/>
    </source>
</evidence>
<evidence type="ECO:0000256" key="3">
    <source>
        <dbReference type="ARBA" id="ARBA00023274"/>
    </source>
</evidence>
<sequence>MKFDPFVTSDQSKNHKIYFNVPSCIHRKIMSFPLSKELRQNTARKVTDITVHVGIHPNKVVITRLHLDKDHKKKILEGKTKSHQVGKEEGKYKEETIEKMQE</sequence>
<dbReference type="InterPro" id="IPR014722">
    <property type="entry name" value="Rib_uL2_dom2"/>
</dbReference>
<dbReference type="Gene3D" id="2.30.30.30">
    <property type="match status" value="2"/>
</dbReference>
<gene>
    <name evidence="5" type="ORF">NYPRO_LOCUS14629</name>
</gene>
<keyword evidence="2" id="KW-0689">Ribosomal protein</keyword>
<dbReference type="EMBL" id="CAJHUB010000754">
    <property type="protein sequence ID" value="CAD7681837.1"/>
    <property type="molecule type" value="Genomic_DNA"/>
</dbReference>
<dbReference type="GO" id="GO:0003735">
    <property type="term" value="F:structural constituent of ribosome"/>
    <property type="evidence" value="ECO:0007669"/>
    <property type="project" value="InterPro"/>
</dbReference>
<protein>
    <submittedName>
        <fullName evidence="5">(raccoon dog) hypothetical protein</fullName>
    </submittedName>
</protein>
<dbReference type="SUPFAM" id="SSF50104">
    <property type="entry name" value="Translation proteins SH3-like domain"/>
    <property type="match status" value="1"/>
</dbReference>
<evidence type="ECO:0000313" key="6">
    <source>
        <dbReference type="Proteomes" id="UP000645828"/>
    </source>
</evidence>
<dbReference type="AlphaFoldDB" id="A0A811YWC7"/>
<dbReference type="InterPro" id="IPR008991">
    <property type="entry name" value="Translation_prot_SH3-like_sf"/>
</dbReference>
<dbReference type="GO" id="GO:0031090">
    <property type="term" value="C:organelle membrane"/>
    <property type="evidence" value="ECO:0007669"/>
    <property type="project" value="UniProtKB-ARBA"/>
</dbReference>
<dbReference type="GO" id="GO:0015934">
    <property type="term" value="C:large ribosomal subunit"/>
    <property type="evidence" value="ECO:0007669"/>
    <property type="project" value="InterPro"/>
</dbReference>
<comment type="similarity">
    <text evidence="1">Belongs to the universal ribosomal protein uL24 family.</text>
</comment>
<evidence type="ECO:0000256" key="2">
    <source>
        <dbReference type="ARBA" id="ARBA00022980"/>
    </source>
</evidence>
<reference evidence="5" key="1">
    <citation type="submission" date="2020-12" db="EMBL/GenBank/DDBJ databases">
        <authorList>
            <consortium name="Molecular Ecology Group"/>
        </authorList>
    </citation>
    <scope>NUCLEOTIDE SEQUENCE</scope>
    <source>
        <strain evidence="5">TBG_1078</strain>
    </source>
</reference>
<dbReference type="GO" id="GO:0006412">
    <property type="term" value="P:translation"/>
    <property type="evidence" value="ECO:0007669"/>
    <property type="project" value="InterPro"/>
</dbReference>
<proteinExistence type="inferred from homology"/>
<organism evidence="5 6">
    <name type="scientific">Nyctereutes procyonoides</name>
    <name type="common">Raccoon dog</name>
    <name type="synonym">Canis procyonoides</name>
    <dbReference type="NCBI Taxonomy" id="34880"/>
    <lineage>
        <taxon>Eukaryota</taxon>
        <taxon>Metazoa</taxon>
        <taxon>Chordata</taxon>
        <taxon>Craniata</taxon>
        <taxon>Vertebrata</taxon>
        <taxon>Euteleostomi</taxon>
        <taxon>Mammalia</taxon>
        <taxon>Eutheria</taxon>
        <taxon>Laurasiatheria</taxon>
        <taxon>Carnivora</taxon>
        <taxon>Caniformia</taxon>
        <taxon>Canidae</taxon>
        <taxon>Nyctereutes</taxon>
    </lineage>
</organism>